<dbReference type="EMBL" id="CAJNOJ010000938">
    <property type="protein sequence ID" value="CAF1534755.1"/>
    <property type="molecule type" value="Genomic_DNA"/>
</dbReference>
<comment type="caution">
    <text evidence="1">The sequence shown here is derived from an EMBL/GenBank/DDBJ whole genome shotgun (WGS) entry which is preliminary data.</text>
</comment>
<evidence type="ECO:0000313" key="1">
    <source>
        <dbReference type="EMBL" id="CAF1534755.1"/>
    </source>
</evidence>
<dbReference type="Proteomes" id="UP000663852">
    <property type="component" value="Unassembled WGS sequence"/>
</dbReference>
<gene>
    <name evidence="1" type="ORF">EDS130_LOCUS44856</name>
</gene>
<protein>
    <submittedName>
        <fullName evidence="1">Uncharacterized protein</fullName>
    </submittedName>
</protein>
<name>A0A815VMA4_ADIRI</name>
<reference evidence="1" key="1">
    <citation type="submission" date="2021-02" db="EMBL/GenBank/DDBJ databases">
        <authorList>
            <person name="Nowell W R."/>
        </authorList>
    </citation>
    <scope>NUCLEOTIDE SEQUENCE</scope>
</reference>
<sequence>MDVQGFLYNGSFNTSFPDHNLILFVDDSTDDLQFILANCFQQTIKYTLFVTTYEATTIGSFAITASGPAMIAFSKTEGPRTELQVTSNYSSSLTSNSESYTRPTTPHGSIFYYQAIEISVSVTGIYLIQSNSHLDTYGYLYDNNFNPTSPNENILLSNDDGGGNQQFLLTIVLQAVHKYILIVTTYGVGVTGTYSIVGLGSNTILFSSANRTVIQSNYSSYLTIYSQSFVRPYALTQSAYYYEAIEIRVSVTGLYGIRCHSLVNTYLSLYNTTFNPAAPYENLVYYDDTSGNSGQSTFTYEFEAMIKYILVVTTYDPGVSGLLSLDGFGDGSINFVPVNMFSECSHILNEEKFSILFLFMNLDDSSKVESMYSSSLTTNSPLFCRQGVCPQSTYFYEAIQLNVSTTGKYMFLSSSLMDTYGYLYDNDFNASFPALHKSAANDDAGTNHQFMLVVVLESMRKYILVVTTYYQNVTGSFSILCLGNDHVNYVNLQQP</sequence>
<proteinExistence type="predicted"/>
<accession>A0A815VMA4</accession>
<evidence type="ECO:0000313" key="2">
    <source>
        <dbReference type="Proteomes" id="UP000663852"/>
    </source>
</evidence>
<organism evidence="1 2">
    <name type="scientific">Adineta ricciae</name>
    <name type="common">Rotifer</name>
    <dbReference type="NCBI Taxonomy" id="249248"/>
    <lineage>
        <taxon>Eukaryota</taxon>
        <taxon>Metazoa</taxon>
        <taxon>Spiralia</taxon>
        <taxon>Gnathifera</taxon>
        <taxon>Rotifera</taxon>
        <taxon>Eurotatoria</taxon>
        <taxon>Bdelloidea</taxon>
        <taxon>Adinetida</taxon>
        <taxon>Adinetidae</taxon>
        <taxon>Adineta</taxon>
    </lineage>
</organism>
<dbReference type="OrthoDB" id="10062869at2759"/>
<dbReference type="AlphaFoldDB" id="A0A815VMA4"/>